<feature type="compositionally biased region" description="Pro residues" evidence="1">
    <location>
        <begin position="99"/>
        <end position="110"/>
    </location>
</feature>
<feature type="region of interest" description="Disordered" evidence="1">
    <location>
        <begin position="44"/>
        <end position="133"/>
    </location>
</feature>
<sequence length="133" mass="13695">MHGCLGPVLSWAAAGRSGAAGGAGPPGPGREGGCRVAALQSARGCCPARRSGTRENFPFPDRGLPGPGPVRPPARWRGSARRGGGRPRARAVRLRSPASPTPCRLPSPCPHPKHRRCSPPCRPSSTRTPAATS</sequence>
<evidence type="ECO:0000313" key="2">
    <source>
        <dbReference type="EMBL" id="GAP33724.1"/>
    </source>
</evidence>
<organism evidence="2 3">
    <name type="scientific">Piscinibacter sakaiensis</name>
    <name type="common">Ideonella sakaiensis</name>
    <dbReference type="NCBI Taxonomy" id="1547922"/>
    <lineage>
        <taxon>Bacteria</taxon>
        <taxon>Pseudomonadati</taxon>
        <taxon>Pseudomonadota</taxon>
        <taxon>Betaproteobacteria</taxon>
        <taxon>Burkholderiales</taxon>
        <taxon>Sphaerotilaceae</taxon>
        <taxon>Piscinibacter</taxon>
    </lineage>
</organism>
<dbReference type="AlphaFoldDB" id="A0A0K8NTZ5"/>
<feature type="compositionally biased region" description="Basic residues" evidence="1">
    <location>
        <begin position="78"/>
        <end position="93"/>
    </location>
</feature>
<feature type="compositionally biased region" description="Low complexity" evidence="1">
    <location>
        <begin position="123"/>
        <end position="133"/>
    </location>
</feature>
<accession>A0A0K8NTZ5</accession>
<protein>
    <submittedName>
        <fullName evidence="2">Uncharacterized protein</fullName>
    </submittedName>
</protein>
<keyword evidence="3" id="KW-1185">Reference proteome</keyword>
<dbReference type="EMBL" id="BBYR01000002">
    <property type="protein sequence ID" value="GAP33724.1"/>
    <property type="molecule type" value="Genomic_DNA"/>
</dbReference>
<dbReference type="STRING" id="1547922.ISF6_0977"/>
<proteinExistence type="predicted"/>
<name>A0A0K8NTZ5_PISS1</name>
<reference evidence="3" key="1">
    <citation type="submission" date="2015-07" db="EMBL/GenBank/DDBJ databases">
        <title>Discovery of a poly(ethylene terephthalate assimilation.</title>
        <authorList>
            <person name="Yoshida S."/>
            <person name="Hiraga K."/>
            <person name="Takehana T."/>
            <person name="Taniguchi I."/>
            <person name="Yamaji H."/>
            <person name="Maeda Y."/>
            <person name="Toyohara K."/>
            <person name="Miyamoto K."/>
            <person name="Kimura Y."/>
            <person name="Oda K."/>
        </authorList>
    </citation>
    <scope>NUCLEOTIDE SEQUENCE [LARGE SCALE GENOMIC DNA]</scope>
    <source>
        <strain evidence="3">NBRC 110686 / TISTR 2288 / 201-F6</strain>
    </source>
</reference>
<dbReference type="Proteomes" id="UP000037660">
    <property type="component" value="Unassembled WGS sequence"/>
</dbReference>
<feature type="region of interest" description="Disordered" evidence="1">
    <location>
        <begin position="15"/>
        <end position="34"/>
    </location>
</feature>
<comment type="caution">
    <text evidence="2">The sequence shown here is derived from an EMBL/GenBank/DDBJ whole genome shotgun (WGS) entry which is preliminary data.</text>
</comment>
<gene>
    <name evidence="2" type="ORF">ISF6_0977</name>
</gene>
<evidence type="ECO:0000256" key="1">
    <source>
        <dbReference type="SAM" id="MobiDB-lite"/>
    </source>
</evidence>
<reference evidence="2 3" key="2">
    <citation type="journal article" date="2016" name="Science">
        <title>A bacterium that degrades and assimilates poly(ethylene terephthalate).</title>
        <authorList>
            <person name="Yoshida S."/>
            <person name="Hiraga K."/>
            <person name="Takehana T."/>
            <person name="Taniguchi I."/>
            <person name="Yamaji H."/>
            <person name="Maeda Y."/>
            <person name="Toyohara K."/>
            <person name="Miyamoto K."/>
            <person name="Kimura Y."/>
            <person name="Oda K."/>
        </authorList>
    </citation>
    <scope>NUCLEOTIDE SEQUENCE [LARGE SCALE GENOMIC DNA]</scope>
    <source>
        <strain evidence="3">NBRC 110686 / TISTR 2288 / 201-F6</strain>
    </source>
</reference>
<evidence type="ECO:0000313" key="3">
    <source>
        <dbReference type="Proteomes" id="UP000037660"/>
    </source>
</evidence>